<dbReference type="PANTHER" id="PTHR14741:SF32">
    <property type="entry name" value="TRIMETHYLGUANOSINE SYNTHASE"/>
    <property type="match status" value="1"/>
</dbReference>
<gene>
    <name evidence="1" type="ORF">HWN40_10620</name>
</gene>
<keyword evidence="1" id="KW-0489">Methyltransferase</keyword>
<dbReference type="KEGG" id="mzi:HWN40_10620"/>
<dbReference type="GO" id="GO:0071164">
    <property type="term" value="F:RNA cap trimethylguanosine synthase activity"/>
    <property type="evidence" value="ECO:0007669"/>
    <property type="project" value="TreeGrafter"/>
</dbReference>
<proteinExistence type="predicted"/>
<organism evidence="1 2">
    <name type="scientific">Methanolobus zinderi</name>
    <dbReference type="NCBI Taxonomy" id="536044"/>
    <lineage>
        <taxon>Archaea</taxon>
        <taxon>Methanobacteriati</taxon>
        <taxon>Methanobacteriota</taxon>
        <taxon>Stenosarchaea group</taxon>
        <taxon>Methanomicrobia</taxon>
        <taxon>Methanosarcinales</taxon>
        <taxon>Methanosarcinaceae</taxon>
        <taxon>Methanolobus</taxon>
    </lineage>
</organism>
<evidence type="ECO:0000313" key="1">
    <source>
        <dbReference type="EMBL" id="QLC50649.1"/>
    </source>
</evidence>
<keyword evidence="1" id="KW-0808">Transferase</keyword>
<protein>
    <submittedName>
        <fullName evidence="1">Methyltransferase domain-containing protein</fullName>
    </submittedName>
</protein>
<dbReference type="Proteomes" id="UP000509594">
    <property type="component" value="Chromosome"/>
</dbReference>
<dbReference type="CDD" id="cd02440">
    <property type="entry name" value="AdoMet_MTases"/>
    <property type="match status" value="1"/>
</dbReference>
<dbReference type="AlphaFoldDB" id="A0A7D5ICE0"/>
<dbReference type="Gene3D" id="3.40.50.150">
    <property type="entry name" value="Vaccinia Virus protein VP39"/>
    <property type="match status" value="1"/>
</dbReference>
<name>A0A7D5ICE0_9EURY</name>
<dbReference type="EMBL" id="CP058215">
    <property type="protein sequence ID" value="QLC50649.1"/>
    <property type="molecule type" value="Genomic_DNA"/>
</dbReference>
<sequence length="339" mass="38479">MTRKKKFEHRLFSDKDGKRFATPENVAKYRAKRLKCNTIADISCGIGGQTIYFAEECEKVFAIEIDPKKIEYARKNCRQLGIDNVEFICADALSPEAIENLPRLDVVFSDPARPPSEKRRDINSLQPSIPEVMDAYRDKTSNFVFEAPPQLTPGRIPFDCEKEYLSLDGKMNRLDLYFGELKKCEISAIALPSGARIESDATNSPDIQVVSKPALYAYEPEESVERAGLLAELAGEVKTQAKDIGVFPIDKKRIFLTSMEDIDHRLFKNRYKVLNTPAFDIGRINKYLKENGFGTVLLRASVDPKEYWDIRNSLEKGLRGDRKAHLFLKGQNAILCETL</sequence>
<keyword evidence="2" id="KW-1185">Reference proteome</keyword>
<dbReference type="InterPro" id="IPR029063">
    <property type="entry name" value="SAM-dependent_MTases_sf"/>
</dbReference>
<evidence type="ECO:0000313" key="2">
    <source>
        <dbReference type="Proteomes" id="UP000509594"/>
    </source>
</evidence>
<dbReference type="PANTHER" id="PTHR14741">
    <property type="entry name" value="S-ADENOSYLMETHIONINE-DEPENDENT METHYLTRANSFERASE RELATED"/>
    <property type="match status" value="1"/>
</dbReference>
<accession>A0A7D5ICE0</accession>
<dbReference type="InterPro" id="IPR019012">
    <property type="entry name" value="RNA_cap_Gua-N2-MeTrfase"/>
</dbReference>
<dbReference type="SUPFAM" id="SSF53335">
    <property type="entry name" value="S-adenosyl-L-methionine-dependent methyltransferases"/>
    <property type="match status" value="1"/>
</dbReference>
<dbReference type="RefSeq" id="WP_176965704.1">
    <property type="nucleotide sequence ID" value="NZ_CP058215.1"/>
</dbReference>
<dbReference type="GeneID" id="55822133"/>
<reference evidence="1 2" key="1">
    <citation type="submission" date="2020-06" db="EMBL/GenBank/DDBJ databases">
        <title>Methanolobus halotolerans sp. nov., isolated from a saline lake Tus in Siberia.</title>
        <authorList>
            <person name="Shen Y."/>
            <person name="Chen S.-C."/>
            <person name="Lai M.-C."/>
            <person name="Huang H.-H."/>
            <person name="Chiu H.-H."/>
            <person name="Tang S.-L."/>
            <person name="Rogozin D.Y."/>
            <person name="Degermendzhy A.G."/>
        </authorList>
    </citation>
    <scope>NUCLEOTIDE SEQUENCE [LARGE SCALE GENOMIC DNA]</scope>
    <source>
        <strain evidence="1 2">DSM 21339</strain>
    </source>
</reference>
<dbReference type="OrthoDB" id="56872at2157"/>
<dbReference type="Pfam" id="PF09445">
    <property type="entry name" value="Methyltransf_15"/>
    <property type="match status" value="1"/>
</dbReference>